<dbReference type="NCBIfam" id="TIGR04013">
    <property type="entry name" value="B12_SAM_MJ_1487"/>
    <property type="match status" value="1"/>
</dbReference>
<evidence type="ECO:0000256" key="2">
    <source>
        <dbReference type="ARBA" id="ARBA00022691"/>
    </source>
</evidence>
<dbReference type="SMART" id="SM00729">
    <property type="entry name" value="Elp3"/>
    <property type="match status" value="1"/>
</dbReference>
<name>A0A1F5VRK0_9BACT</name>
<dbReference type="InterPro" id="IPR006638">
    <property type="entry name" value="Elp3/MiaA/NifB-like_rSAM"/>
</dbReference>
<evidence type="ECO:0000256" key="5">
    <source>
        <dbReference type="ARBA" id="ARBA00023014"/>
    </source>
</evidence>
<dbReference type="GO" id="GO:0051536">
    <property type="term" value="F:iron-sulfur cluster binding"/>
    <property type="evidence" value="ECO:0007669"/>
    <property type="project" value="UniProtKB-KW"/>
</dbReference>
<dbReference type="InterPro" id="IPR007197">
    <property type="entry name" value="rSAM"/>
</dbReference>
<evidence type="ECO:0000256" key="1">
    <source>
        <dbReference type="ARBA" id="ARBA00001966"/>
    </source>
</evidence>
<dbReference type="GO" id="GO:0046872">
    <property type="term" value="F:metal ion binding"/>
    <property type="evidence" value="ECO:0007669"/>
    <property type="project" value="UniProtKB-KW"/>
</dbReference>
<dbReference type="Proteomes" id="UP000178943">
    <property type="component" value="Unassembled WGS sequence"/>
</dbReference>
<dbReference type="AlphaFoldDB" id="A0A1F5VRK0"/>
<feature type="domain" description="Radical SAM core" evidence="6">
    <location>
        <begin position="1"/>
        <end position="180"/>
    </location>
</feature>
<reference evidence="7 8" key="1">
    <citation type="journal article" date="2016" name="Nat. Commun.">
        <title>Thousands of microbial genomes shed light on interconnected biogeochemical processes in an aquifer system.</title>
        <authorList>
            <person name="Anantharaman K."/>
            <person name="Brown C.T."/>
            <person name="Hug L.A."/>
            <person name="Sharon I."/>
            <person name="Castelle C.J."/>
            <person name="Probst A.J."/>
            <person name="Thomas B.C."/>
            <person name="Singh A."/>
            <person name="Wilkins M.J."/>
            <person name="Karaoz U."/>
            <person name="Brodie E.L."/>
            <person name="Williams K.H."/>
            <person name="Hubbard S.S."/>
            <person name="Banfield J.F."/>
        </authorList>
    </citation>
    <scope>NUCLEOTIDE SEQUENCE [LARGE SCALE GENOMIC DNA]</scope>
</reference>
<comment type="cofactor">
    <cofactor evidence="1">
        <name>[4Fe-4S] cluster</name>
        <dbReference type="ChEBI" id="CHEBI:49883"/>
    </cofactor>
</comment>
<dbReference type="InterPro" id="IPR058240">
    <property type="entry name" value="rSAM_sf"/>
</dbReference>
<dbReference type="InterPro" id="IPR051198">
    <property type="entry name" value="BchE-like"/>
</dbReference>
<gene>
    <name evidence="7" type="ORF">A2Y62_00180</name>
</gene>
<dbReference type="GO" id="GO:0003824">
    <property type="term" value="F:catalytic activity"/>
    <property type="evidence" value="ECO:0007669"/>
    <property type="project" value="InterPro"/>
</dbReference>
<sequence>MYGTTMRHRSVEKICEHASRLIERNLTDLRFITPNALLYGSRDGLNINTEMLKQLLKNLKNAVKKKGRIFFGTFPSEVRPEHVTNESITLIKEYTDNDNIIIGGQSGSQKVLDFCHRGHMVENIYRAVEVTVKAGLKANVDFIFGLPGETLEDQIKTIAVIKDLIAMGARIHAHTFMPLW</sequence>
<dbReference type="EMBL" id="MFGW01000098">
    <property type="protein sequence ID" value="OGF66066.1"/>
    <property type="molecule type" value="Genomic_DNA"/>
</dbReference>
<evidence type="ECO:0000256" key="4">
    <source>
        <dbReference type="ARBA" id="ARBA00023004"/>
    </source>
</evidence>
<evidence type="ECO:0000259" key="6">
    <source>
        <dbReference type="PROSITE" id="PS51918"/>
    </source>
</evidence>
<dbReference type="Pfam" id="PF04055">
    <property type="entry name" value="Radical_SAM"/>
    <property type="match status" value="1"/>
</dbReference>
<dbReference type="PANTHER" id="PTHR43409:SF17">
    <property type="entry name" value="METHYLTHIOTRANSFERASE MJ0865-RELATED"/>
    <property type="match status" value="1"/>
</dbReference>
<evidence type="ECO:0000256" key="3">
    <source>
        <dbReference type="ARBA" id="ARBA00022723"/>
    </source>
</evidence>
<accession>A0A1F5VRK0</accession>
<keyword evidence="3" id="KW-0479">Metal-binding</keyword>
<protein>
    <submittedName>
        <fullName evidence="7">B12-binding domain/radical SAM domain-containing protein</fullName>
    </submittedName>
</protein>
<evidence type="ECO:0000313" key="7">
    <source>
        <dbReference type="EMBL" id="OGF66066.1"/>
    </source>
</evidence>
<dbReference type="InterPro" id="IPR023980">
    <property type="entry name" value="CHP04013_B12-bd/rSAM"/>
</dbReference>
<keyword evidence="2" id="KW-0949">S-adenosyl-L-methionine</keyword>
<keyword evidence="4" id="KW-0408">Iron</keyword>
<dbReference type="STRING" id="1817863.A2Y62_00180"/>
<comment type="caution">
    <text evidence="7">The sequence shown here is derived from an EMBL/GenBank/DDBJ whole genome shotgun (WGS) entry which is preliminary data.</text>
</comment>
<proteinExistence type="predicted"/>
<organism evidence="7 8">
    <name type="scientific">Candidatus Fischerbacteria bacterium RBG_13_37_8</name>
    <dbReference type="NCBI Taxonomy" id="1817863"/>
    <lineage>
        <taxon>Bacteria</taxon>
        <taxon>Candidatus Fischeribacteriota</taxon>
    </lineage>
</organism>
<keyword evidence="5" id="KW-0411">Iron-sulfur</keyword>
<dbReference type="PANTHER" id="PTHR43409">
    <property type="entry name" value="ANAEROBIC MAGNESIUM-PROTOPORPHYRIN IX MONOMETHYL ESTER CYCLASE-RELATED"/>
    <property type="match status" value="1"/>
</dbReference>
<dbReference type="PROSITE" id="PS51918">
    <property type="entry name" value="RADICAL_SAM"/>
    <property type="match status" value="1"/>
</dbReference>
<dbReference type="SUPFAM" id="SSF102114">
    <property type="entry name" value="Radical SAM enzymes"/>
    <property type="match status" value="1"/>
</dbReference>
<evidence type="ECO:0000313" key="8">
    <source>
        <dbReference type="Proteomes" id="UP000178943"/>
    </source>
</evidence>
<dbReference type="InterPro" id="IPR023404">
    <property type="entry name" value="rSAM_horseshoe"/>
</dbReference>
<dbReference type="Gene3D" id="3.80.30.20">
    <property type="entry name" value="tm_1862 like domain"/>
    <property type="match status" value="1"/>
</dbReference>